<reference evidence="1" key="1">
    <citation type="submission" date="2021-02" db="EMBL/GenBank/DDBJ databases">
        <authorList>
            <person name="Nowell W R."/>
        </authorList>
    </citation>
    <scope>NUCLEOTIDE SEQUENCE</scope>
</reference>
<comment type="caution">
    <text evidence="1">The sequence shown here is derived from an EMBL/GenBank/DDBJ whole genome shotgun (WGS) entry which is preliminary data.</text>
</comment>
<dbReference type="EMBL" id="CAJOAX010009848">
    <property type="protein sequence ID" value="CAF4064244.1"/>
    <property type="molecule type" value="Genomic_DNA"/>
</dbReference>
<organism evidence="1 2">
    <name type="scientific">Rotaria sordida</name>
    <dbReference type="NCBI Taxonomy" id="392033"/>
    <lineage>
        <taxon>Eukaryota</taxon>
        <taxon>Metazoa</taxon>
        <taxon>Spiralia</taxon>
        <taxon>Gnathifera</taxon>
        <taxon>Rotifera</taxon>
        <taxon>Eurotatoria</taxon>
        <taxon>Bdelloidea</taxon>
        <taxon>Philodinida</taxon>
        <taxon>Philodinidae</taxon>
        <taxon>Rotaria</taxon>
    </lineage>
</organism>
<proteinExistence type="predicted"/>
<sequence length="53" mass="6381">LRQQKRERQRMFIINNEFSYLNNKFNIIESSTSYSRQHHSTNTLDGQHITPSN</sequence>
<accession>A0A819SK37</accession>
<gene>
    <name evidence="1" type="ORF">OTI717_LOCUS32301</name>
</gene>
<dbReference type="Proteomes" id="UP000663823">
    <property type="component" value="Unassembled WGS sequence"/>
</dbReference>
<evidence type="ECO:0000313" key="1">
    <source>
        <dbReference type="EMBL" id="CAF4064244.1"/>
    </source>
</evidence>
<dbReference type="AlphaFoldDB" id="A0A819SK37"/>
<feature type="non-terminal residue" evidence="1">
    <location>
        <position position="1"/>
    </location>
</feature>
<protein>
    <submittedName>
        <fullName evidence="1">Uncharacterized protein</fullName>
    </submittedName>
</protein>
<evidence type="ECO:0000313" key="2">
    <source>
        <dbReference type="Proteomes" id="UP000663823"/>
    </source>
</evidence>
<name>A0A819SK37_9BILA</name>